<keyword evidence="3" id="KW-1185">Reference proteome</keyword>
<evidence type="ECO:0000313" key="2">
    <source>
        <dbReference type="EMBL" id="CAD2221870.1"/>
    </source>
</evidence>
<dbReference type="Proteomes" id="UP000515908">
    <property type="component" value="Chromosome 23"/>
</dbReference>
<dbReference type="EMBL" id="LR877167">
    <property type="protein sequence ID" value="CAD2221870.1"/>
    <property type="molecule type" value="Genomic_DNA"/>
</dbReference>
<reference evidence="2 3" key="1">
    <citation type="submission" date="2020-08" db="EMBL/GenBank/DDBJ databases">
        <authorList>
            <person name="Newling K."/>
            <person name="Davey J."/>
            <person name="Forrester S."/>
        </authorList>
    </citation>
    <scope>NUCLEOTIDE SEQUENCE [LARGE SCALE GENOMIC DNA]</scope>
    <source>
        <strain evidence="3">Crithidia deanei Carvalho (ATCC PRA-265)</strain>
    </source>
</reference>
<dbReference type="PANTHER" id="PTHR33297">
    <property type="entry name" value="AMASTIN-LIKE SURFACE PROTEIN-LIKE PROTEIN-RELATED"/>
    <property type="match status" value="1"/>
</dbReference>
<dbReference type="AlphaFoldDB" id="A0A7G2CQ21"/>
<evidence type="ECO:0000256" key="1">
    <source>
        <dbReference type="SAM" id="Phobius"/>
    </source>
</evidence>
<dbReference type="VEuPathDB" id="TriTrypDB:ADEAN_000940500"/>
<feature type="transmembrane region" description="Helical" evidence="1">
    <location>
        <begin position="112"/>
        <end position="132"/>
    </location>
</feature>
<name>A0A7G2CQ21_9TRYP</name>
<gene>
    <name evidence="2" type="ORF">ADEAN_000940500</name>
</gene>
<dbReference type="Pfam" id="PF07344">
    <property type="entry name" value="Amastin"/>
    <property type="match status" value="1"/>
</dbReference>
<evidence type="ECO:0000313" key="3">
    <source>
        <dbReference type="Proteomes" id="UP000515908"/>
    </source>
</evidence>
<keyword evidence="1" id="KW-1133">Transmembrane helix</keyword>
<dbReference type="InterPro" id="IPR009944">
    <property type="entry name" value="Amastin"/>
</dbReference>
<keyword evidence="1" id="KW-0812">Transmembrane</keyword>
<protein>
    <submittedName>
        <fullName evidence="2">Amastin surface glycoprotein, putative</fullName>
    </submittedName>
</protein>
<proteinExistence type="predicted"/>
<sequence length="181" mass="19292">MRVPAFVATILFAVWQFIALVLLVVGIPLPQFDGGRALSASLPTCINFFGTTKKCNGLDYWQTSGNYECKTRGTIMIVGGVFAIISAVLAFIAFIFGILMVANCSCMVCVPFVFVILTLITGLVSWAMVVSTKFSKMCGVGNAKIAPHKNNSYGAGFGLIIAGWVVEVICLGILISLVCCC</sequence>
<accession>A0A7G2CQ21</accession>
<feature type="transmembrane region" description="Helical" evidence="1">
    <location>
        <begin position="6"/>
        <end position="29"/>
    </location>
</feature>
<feature type="transmembrane region" description="Helical" evidence="1">
    <location>
        <begin position="153"/>
        <end position="178"/>
    </location>
</feature>
<organism evidence="2 3">
    <name type="scientific">Angomonas deanei</name>
    <dbReference type="NCBI Taxonomy" id="59799"/>
    <lineage>
        <taxon>Eukaryota</taxon>
        <taxon>Discoba</taxon>
        <taxon>Euglenozoa</taxon>
        <taxon>Kinetoplastea</taxon>
        <taxon>Metakinetoplastina</taxon>
        <taxon>Trypanosomatida</taxon>
        <taxon>Trypanosomatidae</taxon>
        <taxon>Strigomonadinae</taxon>
        <taxon>Angomonas</taxon>
    </lineage>
</organism>
<keyword evidence="1" id="KW-0472">Membrane</keyword>
<dbReference type="PANTHER" id="PTHR33297:SF4">
    <property type="entry name" value="AMASTIN"/>
    <property type="match status" value="1"/>
</dbReference>
<feature type="transmembrane region" description="Helical" evidence="1">
    <location>
        <begin position="75"/>
        <end position="100"/>
    </location>
</feature>